<organism evidence="8">
    <name type="scientific">Streptomyces sp. Y1</name>
    <dbReference type="NCBI Taxonomy" id="3238634"/>
    <lineage>
        <taxon>Bacteria</taxon>
        <taxon>Bacillati</taxon>
        <taxon>Actinomycetota</taxon>
        <taxon>Actinomycetes</taxon>
        <taxon>Kitasatosporales</taxon>
        <taxon>Streptomycetaceae</taxon>
        <taxon>Streptomyces</taxon>
    </lineage>
</organism>
<evidence type="ECO:0000256" key="4">
    <source>
        <dbReference type="ARBA" id="ARBA00022692"/>
    </source>
</evidence>
<dbReference type="InterPro" id="IPR004937">
    <property type="entry name" value="Urea_transporter"/>
</dbReference>
<keyword evidence="5 7" id="KW-1133">Transmembrane helix</keyword>
<sequence length="352" mass="34458">MSEHQGAEGPAAAGRALPASALPASAVSAWAVAVLRGFGQVAFMRSAACGLLFAAALFAADWHYGAYGLLGCAAATAVAHALGLGGGAAAGAGEAVGAVDAVESGLYGYNGCLVALACAVLLDPGRPATVAVAVLGAAVTVVLSAALGALLGPRRLPVLTAPFCLVATAVTVAAPGFRRLWPDPAAPAAALPAPAAGPGALTWDQLWHGFLADFGQVFLLPQWYCGLLVLAGLLAASRTAALTACAGSAIALLTAWALGAPGEQVGQGLYGYNGVLTALALCGARLPPGARSGAYALLGAAAATVLTPALGAIAAPSGGHAFTWPFVLTTLPLLAAVPAIPRLRPAQEPARS</sequence>
<feature type="transmembrane region" description="Helical" evidence="7">
    <location>
        <begin position="270"/>
        <end position="287"/>
    </location>
</feature>
<evidence type="ECO:0000256" key="7">
    <source>
        <dbReference type="SAM" id="Phobius"/>
    </source>
</evidence>
<protein>
    <submittedName>
        <fullName evidence="8">Urea transporter</fullName>
    </submittedName>
</protein>
<dbReference type="Pfam" id="PF03253">
    <property type="entry name" value="UT"/>
    <property type="match status" value="1"/>
</dbReference>
<reference evidence="8" key="1">
    <citation type="submission" date="2024-07" db="EMBL/GenBank/DDBJ databases">
        <authorList>
            <person name="Yu S.T."/>
        </authorList>
    </citation>
    <scope>NUCLEOTIDE SEQUENCE</scope>
    <source>
        <strain evidence="8">Y1</strain>
    </source>
</reference>
<dbReference type="GO" id="GO:0005886">
    <property type="term" value="C:plasma membrane"/>
    <property type="evidence" value="ECO:0007669"/>
    <property type="project" value="UniProtKB-SubCell"/>
</dbReference>
<dbReference type="PANTHER" id="PTHR10464">
    <property type="entry name" value="UREA TRANSPORTER"/>
    <property type="match status" value="1"/>
</dbReference>
<comment type="similarity">
    <text evidence="2">Belongs to the urea transporter family.</text>
</comment>
<keyword evidence="3" id="KW-1003">Cell membrane</keyword>
<evidence type="ECO:0000313" key="8">
    <source>
        <dbReference type="EMBL" id="XDQ78162.1"/>
    </source>
</evidence>
<feature type="transmembrane region" description="Helical" evidence="7">
    <location>
        <begin position="128"/>
        <end position="151"/>
    </location>
</feature>
<feature type="transmembrane region" description="Helical" evidence="7">
    <location>
        <begin position="42"/>
        <end position="60"/>
    </location>
</feature>
<evidence type="ECO:0000256" key="2">
    <source>
        <dbReference type="ARBA" id="ARBA00005914"/>
    </source>
</evidence>
<feature type="transmembrane region" description="Helical" evidence="7">
    <location>
        <begin position="158"/>
        <end position="177"/>
    </location>
</feature>
<dbReference type="GO" id="GO:0015204">
    <property type="term" value="F:urea transmembrane transporter activity"/>
    <property type="evidence" value="ECO:0007669"/>
    <property type="project" value="InterPro"/>
</dbReference>
<evidence type="ECO:0000256" key="3">
    <source>
        <dbReference type="ARBA" id="ARBA00022475"/>
    </source>
</evidence>
<dbReference type="RefSeq" id="WP_369182693.1">
    <property type="nucleotide sequence ID" value="NZ_CP163445.1"/>
</dbReference>
<dbReference type="PANTHER" id="PTHR10464:SF4">
    <property type="entry name" value="UREA TRANSPORTER"/>
    <property type="match status" value="1"/>
</dbReference>
<keyword evidence="4 7" id="KW-0812">Transmembrane</keyword>
<name>A0AB39TCL3_9ACTN</name>
<proteinExistence type="inferred from homology"/>
<dbReference type="InterPro" id="IPR029020">
    <property type="entry name" value="Ammonium/urea_transptr"/>
</dbReference>
<feature type="transmembrane region" description="Helical" evidence="7">
    <location>
        <begin position="321"/>
        <end position="341"/>
    </location>
</feature>
<feature type="transmembrane region" description="Helical" evidence="7">
    <location>
        <begin position="16"/>
        <end position="35"/>
    </location>
</feature>
<feature type="transmembrane region" description="Helical" evidence="7">
    <location>
        <begin position="66"/>
        <end position="92"/>
    </location>
</feature>
<accession>A0AB39TCL3</accession>
<feature type="transmembrane region" description="Helical" evidence="7">
    <location>
        <begin position="294"/>
        <end position="315"/>
    </location>
</feature>
<dbReference type="Gene3D" id="1.10.3430.10">
    <property type="entry name" value="Ammonium transporter AmtB like domains"/>
    <property type="match status" value="1"/>
</dbReference>
<feature type="transmembrane region" description="Helical" evidence="7">
    <location>
        <begin position="214"/>
        <end position="233"/>
    </location>
</feature>
<dbReference type="AlphaFoldDB" id="A0AB39TCL3"/>
<evidence type="ECO:0000256" key="5">
    <source>
        <dbReference type="ARBA" id="ARBA00022989"/>
    </source>
</evidence>
<gene>
    <name evidence="8" type="ORF">AB2U05_06590</name>
</gene>
<evidence type="ECO:0000256" key="1">
    <source>
        <dbReference type="ARBA" id="ARBA00004651"/>
    </source>
</evidence>
<evidence type="ECO:0000256" key="6">
    <source>
        <dbReference type="ARBA" id="ARBA00023136"/>
    </source>
</evidence>
<keyword evidence="6 7" id="KW-0472">Membrane</keyword>
<feature type="transmembrane region" description="Helical" evidence="7">
    <location>
        <begin position="240"/>
        <end position="258"/>
    </location>
</feature>
<dbReference type="EMBL" id="CP163445">
    <property type="protein sequence ID" value="XDQ78162.1"/>
    <property type="molecule type" value="Genomic_DNA"/>
</dbReference>
<comment type="subcellular location">
    <subcellularLocation>
        <location evidence="1">Cell membrane</location>
        <topology evidence="1">Multi-pass membrane protein</topology>
    </subcellularLocation>
</comment>